<gene>
    <name evidence="9" type="ORF">BJY24_004245</name>
</gene>
<evidence type="ECO:0000259" key="8">
    <source>
        <dbReference type="Pfam" id="PF13231"/>
    </source>
</evidence>
<dbReference type="GO" id="GO:0005886">
    <property type="term" value="C:plasma membrane"/>
    <property type="evidence" value="ECO:0007669"/>
    <property type="project" value="UniProtKB-SubCell"/>
</dbReference>
<dbReference type="EMBL" id="JACHIT010000002">
    <property type="protein sequence ID" value="MBB5915333.1"/>
    <property type="molecule type" value="Genomic_DNA"/>
</dbReference>
<evidence type="ECO:0000256" key="6">
    <source>
        <dbReference type="ARBA" id="ARBA00022989"/>
    </source>
</evidence>
<keyword evidence="4 9" id="KW-0808">Transferase</keyword>
<keyword evidence="6" id="KW-1133">Transmembrane helix</keyword>
<evidence type="ECO:0000313" key="10">
    <source>
        <dbReference type="Proteomes" id="UP000540412"/>
    </source>
</evidence>
<keyword evidence="3" id="KW-0328">Glycosyltransferase</keyword>
<evidence type="ECO:0000256" key="4">
    <source>
        <dbReference type="ARBA" id="ARBA00022679"/>
    </source>
</evidence>
<dbReference type="PANTHER" id="PTHR33908">
    <property type="entry name" value="MANNOSYLTRANSFERASE YKCB-RELATED"/>
    <property type="match status" value="1"/>
</dbReference>
<dbReference type="Proteomes" id="UP000540412">
    <property type="component" value="Unassembled WGS sequence"/>
</dbReference>
<dbReference type="GO" id="GO:0009103">
    <property type="term" value="P:lipopolysaccharide biosynthetic process"/>
    <property type="evidence" value="ECO:0007669"/>
    <property type="project" value="UniProtKB-ARBA"/>
</dbReference>
<keyword evidence="10" id="KW-1185">Reference proteome</keyword>
<evidence type="ECO:0000256" key="2">
    <source>
        <dbReference type="ARBA" id="ARBA00022475"/>
    </source>
</evidence>
<evidence type="ECO:0000313" key="9">
    <source>
        <dbReference type="EMBL" id="MBB5915333.1"/>
    </source>
</evidence>
<proteinExistence type="predicted"/>
<dbReference type="Pfam" id="PF13231">
    <property type="entry name" value="PMT_2"/>
    <property type="match status" value="1"/>
</dbReference>
<dbReference type="InterPro" id="IPR050297">
    <property type="entry name" value="LipidA_mod_glycosyltrf_83"/>
</dbReference>
<dbReference type="GO" id="GO:0010041">
    <property type="term" value="P:response to iron(III) ion"/>
    <property type="evidence" value="ECO:0007669"/>
    <property type="project" value="TreeGrafter"/>
</dbReference>
<keyword evidence="7" id="KW-0472">Membrane</keyword>
<keyword evidence="2" id="KW-1003">Cell membrane</keyword>
<accession>A0A7W9UJD4</accession>
<sequence length="142" mass="14973">MTSTLLEPAAAPAERAPAPDRRVWGRRLSVAALLAATAVLYLWNLGANGWANEFYAAAAQAGSQSWKAMLFGSSDTANAITVDKTPGALWVMDISARVFGLNAWSLLVPQALEGVAAVGVLSAAVRRVSGHWPGIVAGWSWR</sequence>
<name>A0A7W9UJD4_9NOCA</name>
<evidence type="ECO:0000256" key="3">
    <source>
        <dbReference type="ARBA" id="ARBA00022676"/>
    </source>
</evidence>
<comment type="subcellular location">
    <subcellularLocation>
        <location evidence="1">Cell membrane</location>
        <topology evidence="1">Multi-pass membrane protein</topology>
    </subcellularLocation>
</comment>
<protein>
    <submittedName>
        <fullName evidence="9">4-amino-4-deoxy-L-arabinose transferase-like glycosyltransferase</fullName>
    </submittedName>
</protein>
<dbReference type="GO" id="GO:0016763">
    <property type="term" value="F:pentosyltransferase activity"/>
    <property type="evidence" value="ECO:0007669"/>
    <property type="project" value="TreeGrafter"/>
</dbReference>
<evidence type="ECO:0000256" key="7">
    <source>
        <dbReference type="ARBA" id="ARBA00023136"/>
    </source>
</evidence>
<dbReference type="PANTHER" id="PTHR33908:SF3">
    <property type="entry name" value="UNDECAPRENYL PHOSPHATE-ALPHA-4-AMINO-4-DEOXY-L-ARABINOSE ARABINOSYL TRANSFERASE"/>
    <property type="match status" value="1"/>
</dbReference>
<evidence type="ECO:0000256" key="1">
    <source>
        <dbReference type="ARBA" id="ARBA00004651"/>
    </source>
</evidence>
<comment type="caution">
    <text evidence="9">The sequence shown here is derived from an EMBL/GenBank/DDBJ whole genome shotgun (WGS) entry which is preliminary data.</text>
</comment>
<evidence type="ECO:0000256" key="5">
    <source>
        <dbReference type="ARBA" id="ARBA00022692"/>
    </source>
</evidence>
<organism evidence="9 10">
    <name type="scientific">Nocardia transvalensis</name>
    <dbReference type="NCBI Taxonomy" id="37333"/>
    <lineage>
        <taxon>Bacteria</taxon>
        <taxon>Bacillati</taxon>
        <taxon>Actinomycetota</taxon>
        <taxon>Actinomycetes</taxon>
        <taxon>Mycobacteriales</taxon>
        <taxon>Nocardiaceae</taxon>
        <taxon>Nocardia</taxon>
    </lineage>
</organism>
<dbReference type="AlphaFoldDB" id="A0A7W9UJD4"/>
<reference evidence="9 10" key="1">
    <citation type="submission" date="2020-08" db="EMBL/GenBank/DDBJ databases">
        <title>Sequencing the genomes of 1000 actinobacteria strains.</title>
        <authorList>
            <person name="Klenk H.-P."/>
        </authorList>
    </citation>
    <scope>NUCLEOTIDE SEQUENCE [LARGE SCALE GENOMIC DNA]</scope>
    <source>
        <strain evidence="9 10">DSM 43582</strain>
    </source>
</reference>
<keyword evidence="5" id="KW-0812">Transmembrane</keyword>
<feature type="domain" description="Glycosyltransferase RgtA/B/C/D-like" evidence="8">
    <location>
        <begin position="83"/>
        <end position="138"/>
    </location>
</feature>
<dbReference type="InterPro" id="IPR038731">
    <property type="entry name" value="RgtA/B/C-like"/>
</dbReference>